<sequence length="93" mass="10201">MLFCLAAHVVALCIRMLHSPHRSSVTISDSCNGESTFVYMRPDEDTILTVVGQGDSSWKYSADRKGTASKPTRPTECIRARTLPAPGRFASEL</sequence>
<organism evidence="1 2">
    <name type="scientific">Lentinus brumalis</name>
    <dbReference type="NCBI Taxonomy" id="2498619"/>
    <lineage>
        <taxon>Eukaryota</taxon>
        <taxon>Fungi</taxon>
        <taxon>Dikarya</taxon>
        <taxon>Basidiomycota</taxon>
        <taxon>Agaricomycotina</taxon>
        <taxon>Agaricomycetes</taxon>
        <taxon>Polyporales</taxon>
        <taxon>Polyporaceae</taxon>
        <taxon>Lentinus</taxon>
    </lineage>
</organism>
<evidence type="ECO:0000313" key="1">
    <source>
        <dbReference type="EMBL" id="RDX42545.1"/>
    </source>
</evidence>
<proteinExistence type="predicted"/>
<gene>
    <name evidence="1" type="ORF">OH76DRAFT_96956</name>
</gene>
<dbReference type="EMBL" id="KZ857482">
    <property type="protein sequence ID" value="RDX42545.1"/>
    <property type="molecule type" value="Genomic_DNA"/>
</dbReference>
<protein>
    <submittedName>
        <fullName evidence="1">Uncharacterized protein</fullName>
    </submittedName>
</protein>
<name>A0A371CQI3_9APHY</name>
<dbReference type="AlphaFoldDB" id="A0A371CQI3"/>
<reference evidence="1 2" key="1">
    <citation type="journal article" date="2018" name="Biotechnol. Biofuels">
        <title>Integrative visual omics of the white-rot fungus Polyporus brumalis exposes the biotechnological potential of its oxidative enzymes for delignifying raw plant biomass.</title>
        <authorList>
            <person name="Miyauchi S."/>
            <person name="Rancon A."/>
            <person name="Drula E."/>
            <person name="Hage H."/>
            <person name="Chaduli D."/>
            <person name="Favel A."/>
            <person name="Grisel S."/>
            <person name="Henrissat B."/>
            <person name="Herpoel-Gimbert I."/>
            <person name="Ruiz-Duenas F.J."/>
            <person name="Chevret D."/>
            <person name="Hainaut M."/>
            <person name="Lin J."/>
            <person name="Wang M."/>
            <person name="Pangilinan J."/>
            <person name="Lipzen A."/>
            <person name="Lesage-Meessen L."/>
            <person name="Navarro D."/>
            <person name="Riley R."/>
            <person name="Grigoriev I.V."/>
            <person name="Zhou S."/>
            <person name="Raouche S."/>
            <person name="Rosso M.N."/>
        </authorList>
    </citation>
    <scope>NUCLEOTIDE SEQUENCE [LARGE SCALE GENOMIC DNA]</scope>
    <source>
        <strain evidence="1 2">BRFM 1820</strain>
    </source>
</reference>
<dbReference type="Proteomes" id="UP000256964">
    <property type="component" value="Unassembled WGS sequence"/>
</dbReference>
<keyword evidence="2" id="KW-1185">Reference proteome</keyword>
<accession>A0A371CQI3</accession>
<evidence type="ECO:0000313" key="2">
    <source>
        <dbReference type="Proteomes" id="UP000256964"/>
    </source>
</evidence>